<keyword evidence="4 6" id="KW-1133">Transmembrane helix</keyword>
<dbReference type="PANTHER" id="PTHR43032">
    <property type="entry name" value="PROTEIN-METHIONINE-SULFOXIDE REDUCTASE"/>
    <property type="match status" value="1"/>
</dbReference>
<dbReference type="Gene3D" id="3.90.420.10">
    <property type="entry name" value="Oxidoreductase, molybdopterin-binding domain"/>
    <property type="match status" value="1"/>
</dbReference>
<dbReference type="InterPro" id="IPR036374">
    <property type="entry name" value="OxRdtase_Mopterin-bd_sf"/>
</dbReference>
<sequence length="602" mass="68606">MKRFPTRYSRPHADGHQRHWVERTDRLRTELTAADDRVDVGDWSHLVPPVSARIPEVRIGQRWVSVLWFLPIGAAALIVGIAVAQHLRGIPTVEHFIETYPGVGAFQPPVDSGFPGWLRVLHFLNLLFMAFIIRSGLQILAEHPRLQVDAGSTPGREWLRLRGPVPVDRMVQSPPERAWTARDDTLTLPRWLGLPGIRHSIGLARWWHFSFDMLWVLLGAVFYVLLFSTGQWERLVPRNLDVFPNALSTGVQYLSLDFPTNQGWTQYNGLQNLAYFTTVFVAGPLAFVTGLLQAPAIAARLGLGAGRLNRQVARSIHFGVLIYFVVFILVHTAMVFMTGLLVNLNHITTGLNTATWTGLWLYVLWMAVVVLVWCGASPLTLRYPRLVQRTGRRLVGWAKYLLEWSDPRASYDEKDISPYFWPNGTLPTSSEYKGLRDSGFRDYVLRVDGLVENPVTLTYDQLKAMPKQDQITQHYCIQGWSGIAKWGGVPMRQILDMVRPLSRARWVVFYSFAEGAEGGRYYDAHDINHMRHRLTLLAYEMNGEALNELHGAPLRLRNERELGFKQVKWIEAIEFVDSFAHLGAGQGGYNEDHEFYGYREPI</sequence>
<dbReference type="GO" id="GO:0005886">
    <property type="term" value="C:plasma membrane"/>
    <property type="evidence" value="ECO:0007669"/>
    <property type="project" value="UniProtKB-SubCell"/>
</dbReference>
<dbReference type="InterPro" id="IPR011577">
    <property type="entry name" value="Cyt_b561_bac/Ni-Hgenase"/>
</dbReference>
<organism evidence="9 10">
    <name type="scientific">Mycolicibacterium hodleri</name>
    <dbReference type="NCBI Taxonomy" id="49897"/>
    <lineage>
        <taxon>Bacteria</taxon>
        <taxon>Bacillati</taxon>
        <taxon>Actinomycetota</taxon>
        <taxon>Actinomycetes</taxon>
        <taxon>Mycobacteriales</taxon>
        <taxon>Mycobacteriaceae</taxon>
        <taxon>Mycolicibacterium</taxon>
    </lineage>
</organism>
<dbReference type="GO" id="GO:0022904">
    <property type="term" value="P:respiratory electron transport chain"/>
    <property type="evidence" value="ECO:0007669"/>
    <property type="project" value="InterPro"/>
</dbReference>
<feature type="transmembrane region" description="Helical" evidence="6">
    <location>
        <begin position="320"/>
        <end position="342"/>
    </location>
</feature>
<gene>
    <name evidence="9" type="ORF">D8S82_06205</name>
</gene>
<evidence type="ECO:0000313" key="10">
    <source>
        <dbReference type="Proteomes" id="UP000315759"/>
    </source>
</evidence>
<proteinExistence type="predicted"/>
<keyword evidence="10" id="KW-1185">Reference proteome</keyword>
<evidence type="ECO:0000256" key="1">
    <source>
        <dbReference type="ARBA" id="ARBA00004651"/>
    </source>
</evidence>
<reference evidence="9 10" key="1">
    <citation type="submission" date="2018-10" db="EMBL/GenBank/DDBJ databases">
        <title>Draft genome of Mycobacterium hodleri strain B.</title>
        <authorList>
            <person name="Amande T.J."/>
            <person name="Mcgenity T.J."/>
        </authorList>
    </citation>
    <scope>NUCLEOTIDE SEQUENCE [LARGE SCALE GENOMIC DNA]</scope>
    <source>
        <strain evidence="9 10">B</strain>
    </source>
</reference>
<name>A0A544W559_9MYCO</name>
<evidence type="ECO:0000256" key="2">
    <source>
        <dbReference type="ARBA" id="ARBA00022475"/>
    </source>
</evidence>
<dbReference type="SUPFAM" id="SSF56524">
    <property type="entry name" value="Oxidoreductase molybdopterin-binding domain"/>
    <property type="match status" value="1"/>
</dbReference>
<comment type="caution">
    <text evidence="9">The sequence shown here is derived from an EMBL/GenBank/DDBJ whole genome shotgun (WGS) entry which is preliminary data.</text>
</comment>
<dbReference type="Proteomes" id="UP000315759">
    <property type="component" value="Unassembled WGS sequence"/>
</dbReference>
<dbReference type="AlphaFoldDB" id="A0A544W559"/>
<evidence type="ECO:0000313" key="9">
    <source>
        <dbReference type="EMBL" id="TQR87378.1"/>
    </source>
</evidence>
<dbReference type="GO" id="GO:0009055">
    <property type="term" value="F:electron transfer activity"/>
    <property type="evidence" value="ECO:0007669"/>
    <property type="project" value="InterPro"/>
</dbReference>
<evidence type="ECO:0000256" key="6">
    <source>
        <dbReference type="SAM" id="Phobius"/>
    </source>
</evidence>
<dbReference type="SUPFAM" id="SSF81342">
    <property type="entry name" value="Transmembrane di-heme cytochromes"/>
    <property type="match status" value="1"/>
</dbReference>
<accession>A0A544W559</accession>
<feature type="domain" description="Cytochrome b561 bacterial/Ni-hydrogenase" evidence="8">
    <location>
        <begin position="114"/>
        <end position="341"/>
    </location>
</feature>
<feature type="transmembrane region" description="Helical" evidence="6">
    <location>
        <begin position="362"/>
        <end position="383"/>
    </location>
</feature>
<dbReference type="Gene3D" id="1.20.950.20">
    <property type="entry name" value="Transmembrane di-heme cytochromes, Chain C"/>
    <property type="match status" value="1"/>
</dbReference>
<evidence type="ECO:0000256" key="4">
    <source>
        <dbReference type="ARBA" id="ARBA00022989"/>
    </source>
</evidence>
<feature type="transmembrane region" description="Helical" evidence="6">
    <location>
        <begin position="273"/>
        <end position="299"/>
    </location>
</feature>
<dbReference type="Pfam" id="PF00174">
    <property type="entry name" value="Oxidored_molyb"/>
    <property type="match status" value="1"/>
</dbReference>
<dbReference type="InterPro" id="IPR000572">
    <property type="entry name" value="OxRdtase_Mopterin-bd_dom"/>
</dbReference>
<dbReference type="EMBL" id="VIFX01000006">
    <property type="protein sequence ID" value="TQR87378.1"/>
    <property type="molecule type" value="Genomic_DNA"/>
</dbReference>
<feature type="transmembrane region" description="Helical" evidence="6">
    <location>
        <begin position="206"/>
        <end position="226"/>
    </location>
</feature>
<comment type="subcellular location">
    <subcellularLocation>
        <location evidence="1">Cell membrane</location>
        <topology evidence="1">Multi-pass membrane protein</topology>
    </subcellularLocation>
</comment>
<keyword evidence="2" id="KW-1003">Cell membrane</keyword>
<dbReference type="InterPro" id="IPR016174">
    <property type="entry name" value="Di-haem_cyt_TM"/>
</dbReference>
<keyword evidence="5 6" id="KW-0472">Membrane</keyword>
<keyword evidence="3 6" id="KW-0812">Transmembrane</keyword>
<evidence type="ECO:0000256" key="5">
    <source>
        <dbReference type="ARBA" id="ARBA00023136"/>
    </source>
</evidence>
<feature type="transmembrane region" description="Helical" evidence="6">
    <location>
        <begin position="63"/>
        <end position="84"/>
    </location>
</feature>
<evidence type="ECO:0000259" key="7">
    <source>
        <dbReference type="Pfam" id="PF00174"/>
    </source>
</evidence>
<evidence type="ECO:0000259" key="8">
    <source>
        <dbReference type="Pfam" id="PF01292"/>
    </source>
</evidence>
<evidence type="ECO:0000256" key="3">
    <source>
        <dbReference type="ARBA" id="ARBA00022692"/>
    </source>
</evidence>
<protein>
    <submittedName>
        <fullName evidence="9">Molybdopterin-dependent oxidoreductase</fullName>
    </submittedName>
</protein>
<feature type="transmembrane region" description="Helical" evidence="6">
    <location>
        <begin position="116"/>
        <end position="137"/>
    </location>
</feature>
<dbReference type="Pfam" id="PF01292">
    <property type="entry name" value="Ni_hydr_CYTB"/>
    <property type="match status" value="1"/>
</dbReference>
<feature type="domain" description="Oxidoreductase molybdopterin-binding" evidence="7">
    <location>
        <begin position="441"/>
        <end position="577"/>
    </location>
</feature>